<dbReference type="InterPro" id="IPR002559">
    <property type="entry name" value="Transposase_11"/>
</dbReference>
<dbReference type="PANTHER" id="PTHR30007">
    <property type="entry name" value="PHP DOMAIN PROTEIN"/>
    <property type="match status" value="1"/>
</dbReference>
<dbReference type="GO" id="GO:0006313">
    <property type="term" value="P:DNA transposition"/>
    <property type="evidence" value="ECO:0007669"/>
    <property type="project" value="InterPro"/>
</dbReference>
<protein>
    <recommendedName>
        <fullName evidence="2">Transposase IS4-like domain-containing protein</fullName>
    </recommendedName>
</protein>
<name>A0A6J4ID95_9CHLR</name>
<dbReference type="PANTHER" id="PTHR30007:SF0">
    <property type="entry name" value="TRANSPOSASE"/>
    <property type="match status" value="1"/>
</dbReference>
<evidence type="ECO:0000313" key="3">
    <source>
        <dbReference type="EMBL" id="CAA9247676.1"/>
    </source>
</evidence>
<dbReference type="GO" id="GO:0003677">
    <property type="term" value="F:DNA binding"/>
    <property type="evidence" value="ECO:0007669"/>
    <property type="project" value="InterPro"/>
</dbReference>
<dbReference type="GO" id="GO:0004803">
    <property type="term" value="F:transposase activity"/>
    <property type="evidence" value="ECO:0007669"/>
    <property type="project" value="InterPro"/>
</dbReference>
<dbReference type="AlphaFoldDB" id="A0A6J4ID95"/>
<dbReference type="EMBL" id="CADCTC010000121">
    <property type="protein sequence ID" value="CAA9247676.1"/>
    <property type="molecule type" value="Genomic_DNA"/>
</dbReference>
<evidence type="ECO:0000256" key="1">
    <source>
        <dbReference type="SAM" id="MobiDB-lite"/>
    </source>
</evidence>
<feature type="region of interest" description="Disordered" evidence="1">
    <location>
        <begin position="1"/>
        <end position="35"/>
    </location>
</feature>
<proteinExistence type="predicted"/>
<accession>A0A6J4ID95</accession>
<organism evidence="3">
    <name type="scientific">uncultured Chloroflexota bacterium</name>
    <dbReference type="NCBI Taxonomy" id="166587"/>
    <lineage>
        <taxon>Bacteria</taxon>
        <taxon>Bacillati</taxon>
        <taxon>Chloroflexota</taxon>
        <taxon>environmental samples</taxon>
    </lineage>
</organism>
<gene>
    <name evidence="3" type="ORF">AVDCRST_MAG77-2967</name>
</gene>
<dbReference type="Pfam" id="PF01609">
    <property type="entry name" value="DDE_Tnp_1"/>
    <property type="match status" value="1"/>
</dbReference>
<sequence>MRRRAGRDPQPAAGAVDTQSVKTTAVGGPRSWDGHKRVKGRKRHLLVDTEGLVLRAVVHGAALNDGTALPLLRAGAPAAFPRLRHLWADRGYAGRAKAWVERELGWTVELPARRAGGGRGGWVPAWTPDRPPAERRAGWAWVPPAPREPWALAHLRPQRWVVERTCAWLGHSRRLAKDYERSPHSSAAVIYAASIRLCARRLARS</sequence>
<reference evidence="3" key="1">
    <citation type="submission" date="2020-02" db="EMBL/GenBank/DDBJ databases">
        <authorList>
            <person name="Meier V. D."/>
        </authorList>
    </citation>
    <scope>NUCLEOTIDE SEQUENCE</scope>
    <source>
        <strain evidence="3">AVDCRST_MAG77</strain>
    </source>
</reference>
<feature type="domain" description="Transposase IS4-like" evidence="2">
    <location>
        <begin position="11"/>
        <end position="194"/>
    </location>
</feature>
<evidence type="ECO:0000259" key="2">
    <source>
        <dbReference type="Pfam" id="PF01609"/>
    </source>
</evidence>